<protein>
    <recommendedName>
        <fullName evidence="3">F-box domain-containing protein</fullName>
    </recommendedName>
</protein>
<evidence type="ECO:0008006" key="3">
    <source>
        <dbReference type="Google" id="ProtNLM"/>
    </source>
</evidence>
<reference evidence="1" key="2">
    <citation type="submission" date="2024-10" db="UniProtKB">
        <authorList>
            <consortium name="EnsemblProtists"/>
        </authorList>
    </citation>
    <scope>IDENTIFICATION</scope>
</reference>
<evidence type="ECO:0000313" key="2">
    <source>
        <dbReference type="Proteomes" id="UP000013827"/>
    </source>
</evidence>
<keyword evidence="2" id="KW-1185">Reference proteome</keyword>
<dbReference type="AlphaFoldDB" id="A0A0D3IJV1"/>
<name>A0A0D3IJV1_EMIH1</name>
<reference evidence="2" key="1">
    <citation type="journal article" date="2013" name="Nature">
        <title>Pan genome of the phytoplankton Emiliania underpins its global distribution.</title>
        <authorList>
            <person name="Read B.A."/>
            <person name="Kegel J."/>
            <person name="Klute M.J."/>
            <person name="Kuo A."/>
            <person name="Lefebvre S.C."/>
            <person name="Maumus F."/>
            <person name="Mayer C."/>
            <person name="Miller J."/>
            <person name="Monier A."/>
            <person name="Salamov A."/>
            <person name="Young J."/>
            <person name="Aguilar M."/>
            <person name="Claverie J.M."/>
            <person name="Frickenhaus S."/>
            <person name="Gonzalez K."/>
            <person name="Herman E.K."/>
            <person name="Lin Y.C."/>
            <person name="Napier J."/>
            <person name="Ogata H."/>
            <person name="Sarno A.F."/>
            <person name="Shmutz J."/>
            <person name="Schroeder D."/>
            <person name="de Vargas C."/>
            <person name="Verret F."/>
            <person name="von Dassow P."/>
            <person name="Valentin K."/>
            <person name="Van de Peer Y."/>
            <person name="Wheeler G."/>
            <person name="Dacks J.B."/>
            <person name="Delwiche C.F."/>
            <person name="Dyhrman S.T."/>
            <person name="Glockner G."/>
            <person name="John U."/>
            <person name="Richards T."/>
            <person name="Worden A.Z."/>
            <person name="Zhang X."/>
            <person name="Grigoriev I.V."/>
            <person name="Allen A.E."/>
            <person name="Bidle K."/>
            <person name="Borodovsky M."/>
            <person name="Bowler C."/>
            <person name="Brownlee C."/>
            <person name="Cock J.M."/>
            <person name="Elias M."/>
            <person name="Gladyshev V.N."/>
            <person name="Groth M."/>
            <person name="Guda C."/>
            <person name="Hadaegh A."/>
            <person name="Iglesias-Rodriguez M.D."/>
            <person name="Jenkins J."/>
            <person name="Jones B.M."/>
            <person name="Lawson T."/>
            <person name="Leese F."/>
            <person name="Lindquist E."/>
            <person name="Lobanov A."/>
            <person name="Lomsadze A."/>
            <person name="Malik S.B."/>
            <person name="Marsh M.E."/>
            <person name="Mackinder L."/>
            <person name="Mock T."/>
            <person name="Mueller-Roeber B."/>
            <person name="Pagarete A."/>
            <person name="Parker M."/>
            <person name="Probert I."/>
            <person name="Quesneville H."/>
            <person name="Raines C."/>
            <person name="Rensing S.A."/>
            <person name="Riano-Pachon D.M."/>
            <person name="Richier S."/>
            <person name="Rokitta S."/>
            <person name="Shiraiwa Y."/>
            <person name="Soanes D.M."/>
            <person name="van der Giezen M."/>
            <person name="Wahlund T.M."/>
            <person name="Williams B."/>
            <person name="Wilson W."/>
            <person name="Wolfe G."/>
            <person name="Wurch L.L."/>
        </authorList>
    </citation>
    <scope>NUCLEOTIDE SEQUENCE</scope>
</reference>
<dbReference type="KEGG" id="ehx:EMIHUDRAFT_214348"/>
<dbReference type="GeneID" id="17257686"/>
<proteinExistence type="predicted"/>
<dbReference type="eggNOG" id="ENOG502SF17">
    <property type="taxonomic scope" value="Eukaryota"/>
</dbReference>
<dbReference type="PaxDb" id="2903-EOD11536"/>
<dbReference type="Proteomes" id="UP000013827">
    <property type="component" value="Unassembled WGS sequence"/>
</dbReference>
<dbReference type="RefSeq" id="XP_005763965.1">
    <property type="nucleotide sequence ID" value="XM_005763908.1"/>
</dbReference>
<sequence>MSRSPRAARTEDDAPPTDWLAELPPELHLRILEGVDDFSDCAAVSLASPRLGLLALRSGLARFKDPLFAVAMRLLLSQRFVGAFGVVTLSDDTLRRYAADRRASANHFPWLARVSPALRLSSEVEGAGERPIEVWRLRRGENGAKLRVRFLRSGQVKHYEGERGAERLVRVEFPNGTVQYFEGERGAERMVRVEFPDGEVQHYEGEQDAERVVRAVFASGSVQHYEGDKGVERMVRTEFPSGTVRFYEGEQDAERVVRMAANGTVQFYEGERGAERKVRMEFPNGQMKHYEGERGAERMVRKEFPSCQVQYYEGDKGAERMVRAVFSDGRVHHFEGERGAERKVRTELANGGVLHYVGERGAERLTEKLSKVETSASGTRAP</sequence>
<evidence type="ECO:0000313" key="1">
    <source>
        <dbReference type="EnsemblProtists" id="EOD11536"/>
    </source>
</evidence>
<accession>A0A0D3IJV1</accession>
<dbReference type="HOGENOM" id="CLU_058326_0_0_1"/>
<organism evidence="1 2">
    <name type="scientific">Emiliania huxleyi (strain CCMP1516)</name>
    <dbReference type="NCBI Taxonomy" id="280463"/>
    <lineage>
        <taxon>Eukaryota</taxon>
        <taxon>Haptista</taxon>
        <taxon>Haptophyta</taxon>
        <taxon>Prymnesiophyceae</taxon>
        <taxon>Isochrysidales</taxon>
        <taxon>Noelaerhabdaceae</taxon>
        <taxon>Emiliania</taxon>
    </lineage>
</organism>
<dbReference type="EnsemblProtists" id="EOD11536">
    <property type="protein sequence ID" value="EOD11536"/>
    <property type="gene ID" value="EMIHUDRAFT_214348"/>
</dbReference>